<name>A0A9J6BF34_POLVA</name>
<feature type="transmembrane region" description="Helical" evidence="1">
    <location>
        <begin position="21"/>
        <end position="50"/>
    </location>
</feature>
<keyword evidence="3" id="KW-1185">Reference proteome</keyword>
<proteinExistence type="predicted"/>
<gene>
    <name evidence="2" type="ORF">PVAND_016171</name>
</gene>
<sequence>MSIIDVMKVDNFLGCFRLESGGFFIATFGLLTGFLQLVGQIIFAIFLIFVEDFCLQNHFLIDDRNNYEIQEHISRLTNFTQEGLKNVTDIEFSCEEISKTPLIIALIFAIIFNTIAIFAHYRLIKGLEELNFQKFICAIGFYIFCIVYKILFFIMSVLLSIFVSYKLLVPSVILLILTFIDTYMFIVINTIRVKIENPPHLTVTRTPTTTLQAKLVDLSNTDIETPVRLIVPE</sequence>
<keyword evidence="1" id="KW-0812">Transmembrane</keyword>
<evidence type="ECO:0000256" key="1">
    <source>
        <dbReference type="SAM" id="Phobius"/>
    </source>
</evidence>
<feature type="transmembrane region" description="Helical" evidence="1">
    <location>
        <begin position="168"/>
        <end position="188"/>
    </location>
</feature>
<dbReference type="Proteomes" id="UP001107558">
    <property type="component" value="Chromosome 4"/>
</dbReference>
<dbReference type="EMBL" id="JADBJN010000004">
    <property type="protein sequence ID" value="KAG5668223.1"/>
    <property type="molecule type" value="Genomic_DNA"/>
</dbReference>
<organism evidence="2 3">
    <name type="scientific">Polypedilum vanderplanki</name>
    <name type="common">Sleeping chironomid midge</name>
    <dbReference type="NCBI Taxonomy" id="319348"/>
    <lineage>
        <taxon>Eukaryota</taxon>
        <taxon>Metazoa</taxon>
        <taxon>Ecdysozoa</taxon>
        <taxon>Arthropoda</taxon>
        <taxon>Hexapoda</taxon>
        <taxon>Insecta</taxon>
        <taxon>Pterygota</taxon>
        <taxon>Neoptera</taxon>
        <taxon>Endopterygota</taxon>
        <taxon>Diptera</taxon>
        <taxon>Nematocera</taxon>
        <taxon>Chironomoidea</taxon>
        <taxon>Chironomidae</taxon>
        <taxon>Chironominae</taxon>
        <taxon>Polypedilum</taxon>
        <taxon>Polypedilum</taxon>
    </lineage>
</organism>
<evidence type="ECO:0000313" key="3">
    <source>
        <dbReference type="Proteomes" id="UP001107558"/>
    </source>
</evidence>
<evidence type="ECO:0000313" key="2">
    <source>
        <dbReference type="EMBL" id="KAG5668223.1"/>
    </source>
</evidence>
<dbReference type="AlphaFoldDB" id="A0A9J6BF34"/>
<feature type="transmembrane region" description="Helical" evidence="1">
    <location>
        <begin position="102"/>
        <end position="123"/>
    </location>
</feature>
<accession>A0A9J6BF34</accession>
<feature type="transmembrane region" description="Helical" evidence="1">
    <location>
        <begin position="135"/>
        <end position="162"/>
    </location>
</feature>
<comment type="caution">
    <text evidence="2">The sequence shown here is derived from an EMBL/GenBank/DDBJ whole genome shotgun (WGS) entry which is preliminary data.</text>
</comment>
<reference evidence="2" key="1">
    <citation type="submission" date="2021-03" db="EMBL/GenBank/DDBJ databases">
        <title>Chromosome level genome of the anhydrobiotic midge Polypedilum vanderplanki.</title>
        <authorList>
            <person name="Yoshida Y."/>
            <person name="Kikawada T."/>
            <person name="Gusev O."/>
        </authorList>
    </citation>
    <scope>NUCLEOTIDE SEQUENCE</scope>
    <source>
        <strain evidence="2">NIAS01</strain>
        <tissue evidence="2">Whole body or cell culture</tissue>
    </source>
</reference>
<protein>
    <submittedName>
        <fullName evidence="2">Uncharacterized protein</fullName>
    </submittedName>
</protein>
<keyword evidence="1" id="KW-0472">Membrane</keyword>
<keyword evidence="1" id="KW-1133">Transmembrane helix</keyword>